<name>A0A4Y7JVK2_PAPSO</name>
<feature type="region of interest" description="Disordered" evidence="1">
    <location>
        <begin position="38"/>
        <end position="71"/>
    </location>
</feature>
<sequence length="71" mass="7648">MMEAETTIGFLSGKFSGYSADEFVRLLLAFTPIGKSLQDQSSRNVNGGFSETVGQGHQKPTSSRNSGNPMF</sequence>
<proteinExistence type="predicted"/>
<evidence type="ECO:0000313" key="2">
    <source>
        <dbReference type="EMBL" id="RZC65103.1"/>
    </source>
</evidence>
<organism evidence="2 3">
    <name type="scientific">Papaver somniferum</name>
    <name type="common">Opium poppy</name>
    <dbReference type="NCBI Taxonomy" id="3469"/>
    <lineage>
        <taxon>Eukaryota</taxon>
        <taxon>Viridiplantae</taxon>
        <taxon>Streptophyta</taxon>
        <taxon>Embryophyta</taxon>
        <taxon>Tracheophyta</taxon>
        <taxon>Spermatophyta</taxon>
        <taxon>Magnoliopsida</taxon>
        <taxon>Ranunculales</taxon>
        <taxon>Papaveraceae</taxon>
        <taxon>Papaveroideae</taxon>
        <taxon>Papaver</taxon>
    </lineage>
</organism>
<gene>
    <name evidence="2" type="ORF">C5167_008792</name>
</gene>
<evidence type="ECO:0000313" key="3">
    <source>
        <dbReference type="Proteomes" id="UP000316621"/>
    </source>
</evidence>
<protein>
    <submittedName>
        <fullName evidence="2">Uncharacterized protein</fullName>
    </submittedName>
</protein>
<dbReference type="AlphaFoldDB" id="A0A4Y7JVK2"/>
<dbReference type="Gramene" id="RZC65103">
    <property type="protein sequence ID" value="RZC65103"/>
    <property type="gene ID" value="C5167_008792"/>
</dbReference>
<accession>A0A4Y7JVK2</accession>
<dbReference type="EMBL" id="CM010720">
    <property type="protein sequence ID" value="RZC65103.1"/>
    <property type="molecule type" value="Genomic_DNA"/>
</dbReference>
<reference evidence="2 3" key="1">
    <citation type="journal article" date="2018" name="Science">
        <title>The opium poppy genome and morphinan production.</title>
        <authorList>
            <person name="Guo L."/>
            <person name="Winzer T."/>
            <person name="Yang X."/>
            <person name="Li Y."/>
            <person name="Ning Z."/>
            <person name="He Z."/>
            <person name="Teodor R."/>
            <person name="Lu Y."/>
            <person name="Bowser T.A."/>
            <person name="Graham I.A."/>
            <person name="Ye K."/>
        </authorList>
    </citation>
    <scope>NUCLEOTIDE SEQUENCE [LARGE SCALE GENOMIC DNA]</scope>
    <source>
        <strain evidence="3">cv. HN1</strain>
        <tissue evidence="2">Leaves</tissue>
    </source>
</reference>
<dbReference type="Proteomes" id="UP000316621">
    <property type="component" value="Chromosome 6"/>
</dbReference>
<keyword evidence="3" id="KW-1185">Reference proteome</keyword>
<evidence type="ECO:0000256" key="1">
    <source>
        <dbReference type="SAM" id="MobiDB-lite"/>
    </source>
</evidence>